<sequence length="60" mass="6845">MDPKKEKDEPTRFGEADTDLPKFDVGVIYFESETGRWLSDGEWVTDCHTIDYTVEGGSDE</sequence>
<dbReference type="EMBL" id="LR797395">
    <property type="protein sequence ID" value="CAB4213134.1"/>
    <property type="molecule type" value="Genomic_DNA"/>
</dbReference>
<evidence type="ECO:0000313" key="12">
    <source>
        <dbReference type="EMBL" id="CAB5228977.1"/>
    </source>
</evidence>
<proteinExistence type="predicted"/>
<gene>
    <name evidence="6" type="ORF">UFOVP1002_140</name>
    <name evidence="7" type="ORF">UFOVP1217_55</name>
    <name evidence="8" type="ORF">UFOVP1343_39</name>
    <name evidence="9" type="ORF">UFOVP1438_88</name>
    <name evidence="12" type="ORF">UFOVP1541_97</name>
    <name evidence="10" type="ORF">UFOVP1592_84</name>
    <name evidence="1" type="ORF">UFOVP465_133</name>
    <name evidence="2" type="ORF">UFOVP666_179</name>
    <name evidence="3" type="ORF">UFOVP727_68</name>
    <name evidence="11" type="ORF">UFOVP741_71</name>
    <name evidence="4" type="ORF">UFOVP819_19</name>
    <name evidence="5" type="ORF">UFOVP926_68</name>
</gene>
<dbReference type="EMBL" id="LR796644">
    <property type="protein sequence ID" value="CAB4156828.1"/>
    <property type="molecule type" value="Genomic_DNA"/>
</dbReference>
<evidence type="ECO:0000313" key="10">
    <source>
        <dbReference type="EMBL" id="CAB4217772.1"/>
    </source>
</evidence>
<dbReference type="EMBL" id="LR796698">
    <property type="protein sequence ID" value="CAB4160132.1"/>
    <property type="molecule type" value="Genomic_DNA"/>
</dbReference>
<evidence type="ECO:0000313" key="4">
    <source>
        <dbReference type="EMBL" id="CAB4164424.1"/>
    </source>
</evidence>
<reference evidence="9" key="1">
    <citation type="submission" date="2020-05" db="EMBL/GenBank/DDBJ databases">
        <authorList>
            <person name="Chiriac C."/>
            <person name="Salcher M."/>
            <person name="Ghai R."/>
            <person name="Kavagutti S V."/>
        </authorList>
    </citation>
    <scope>NUCLEOTIDE SEQUENCE</scope>
</reference>
<evidence type="ECO:0000313" key="2">
    <source>
        <dbReference type="EMBL" id="CAB4156828.1"/>
    </source>
</evidence>
<dbReference type="EMBL" id="LR798395">
    <property type="protein sequence ID" value="CAB5228977.1"/>
    <property type="molecule type" value="Genomic_DNA"/>
</dbReference>
<dbReference type="EMBL" id="LR796762">
    <property type="protein sequence ID" value="CAB4164424.1"/>
    <property type="molecule type" value="Genomic_DNA"/>
</dbReference>
<evidence type="ECO:0000313" key="9">
    <source>
        <dbReference type="EMBL" id="CAB4213134.1"/>
    </source>
</evidence>
<evidence type="ECO:0000313" key="1">
    <source>
        <dbReference type="EMBL" id="CAB4145214.1"/>
    </source>
</evidence>
<evidence type="ECO:0000313" key="11">
    <source>
        <dbReference type="EMBL" id="CAB5225134.1"/>
    </source>
</evidence>
<dbReference type="EMBL" id="LR796961">
    <property type="protein sequence ID" value="CAB4178389.1"/>
    <property type="molecule type" value="Genomic_DNA"/>
</dbReference>
<organism evidence="9">
    <name type="scientific">uncultured Caudovirales phage</name>
    <dbReference type="NCBI Taxonomy" id="2100421"/>
    <lineage>
        <taxon>Viruses</taxon>
        <taxon>Duplodnaviria</taxon>
        <taxon>Heunggongvirae</taxon>
        <taxon>Uroviricota</taxon>
        <taxon>Caudoviricetes</taxon>
        <taxon>Peduoviridae</taxon>
        <taxon>Maltschvirus</taxon>
        <taxon>Maltschvirus maltsch</taxon>
    </lineage>
</organism>
<dbReference type="EMBL" id="LR798341">
    <property type="protein sequence ID" value="CAB5225134.1"/>
    <property type="molecule type" value="Genomic_DNA"/>
</dbReference>
<protein>
    <submittedName>
        <fullName evidence="9">Uncharacterized protein</fullName>
    </submittedName>
</protein>
<dbReference type="EMBL" id="LR796443">
    <property type="protein sequence ID" value="CAB4145214.1"/>
    <property type="molecule type" value="Genomic_DNA"/>
</dbReference>
<evidence type="ECO:0000313" key="5">
    <source>
        <dbReference type="EMBL" id="CAB4172225.1"/>
    </source>
</evidence>
<dbReference type="EMBL" id="LR797177">
    <property type="protein sequence ID" value="CAB4191594.1"/>
    <property type="molecule type" value="Genomic_DNA"/>
</dbReference>
<dbReference type="EMBL" id="LR797305">
    <property type="protein sequence ID" value="CAB4200365.1"/>
    <property type="molecule type" value="Genomic_DNA"/>
</dbReference>
<evidence type="ECO:0000313" key="8">
    <source>
        <dbReference type="EMBL" id="CAB4200365.1"/>
    </source>
</evidence>
<dbReference type="EMBL" id="LR797452">
    <property type="protein sequence ID" value="CAB4217772.1"/>
    <property type="molecule type" value="Genomic_DNA"/>
</dbReference>
<evidence type="ECO:0000313" key="7">
    <source>
        <dbReference type="EMBL" id="CAB4191594.1"/>
    </source>
</evidence>
<name>A0A6J5SGS3_9CAUD</name>
<evidence type="ECO:0000313" key="3">
    <source>
        <dbReference type="EMBL" id="CAB4160132.1"/>
    </source>
</evidence>
<evidence type="ECO:0000313" key="6">
    <source>
        <dbReference type="EMBL" id="CAB4178389.1"/>
    </source>
</evidence>
<dbReference type="EMBL" id="LR796878">
    <property type="protein sequence ID" value="CAB4172225.1"/>
    <property type="molecule type" value="Genomic_DNA"/>
</dbReference>
<accession>A0A6J5SGS3</accession>